<dbReference type="Proteomes" id="UP001487740">
    <property type="component" value="Unassembled WGS sequence"/>
</dbReference>
<comment type="caution">
    <text evidence="4">The sequence shown here is derived from an EMBL/GenBank/DDBJ whole genome shotgun (WGS) entry which is preliminary data.</text>
</comment>
<dbReference type="PANTHER" id="PTHR12736:SF7">
    <property type="entry name" value="LANC-LIKE PROTEIN 3"/>
    <property type="match status" value="1"/>
</dbReference>
<accession>A0AAW0TGK8</accession>
<gene>
    <name evidence="4" type="ORF">O3P69_010901</name>
</gene>
<dbReference type="GO" id="GO:0005975">
    <property type="term" value="P:carbohydrate metabolic process"/>
    <property type="evidence" value="ECO:0007669"/>
    <property type="project" value="InterPro"/>
</dbReference>
<protein>
    <recommendedName>
        <fullName evidence="2">LanC-like protein 3 homolog</fullName>
    </recommendedName>
</protein>
<reference evidence="4 5" key="1">
    <citation type="submission" date="2023-03" db="EMBL/GenBank/DDBJ databases">
        <title>High-quality genome of Scylla paramamosain provides insights in environmental adaptation.</title>
        <authorList>
            <person name="Zhang L."/>
        </authorList>
    </citation>
    <scope>NUCLEOTIDE SEQUENCE [LARGE SCALE GENOMIC DNA]</scope>
    <source>
        <strain evidence="4">LZ_2023a</strain>
        <tissue evidence="4">Muscle</tissue>
    </source>
</reference>
<evidence type="ECO:0000256" key="1">
    <source>
        <dbReference type="ARBA" id="ARBA00007179"/>
    </source>
</evidence>
<dbReference type="PRINTS" id="PR01951">
    <property type="entry name" value="LANCEUKARYTE"/>
</dbReference>
<dbReference type="FunFam" id="1.50.10.10:FF:000012">
    <property type="entry name" value="LanC-like protein 3"/>
    <property type="match status" value="1"/>
</dbReference>
<dbReference type="CDD" id="cd04794">
    <property type="entry name" value="euk_LANCL"/>
    <property type="match status" value="1"/>
</dbReference>
<dbReference type="SUPFAM" id="SSF158745">
    <property type="entry name" value="LanC-like"/>
    <property type="match status" value="1"/>
</dbReference>
<dbReference type="EMBL" id="JARAKH010000031">
    <property type="protein sequence ID" value="KAK8386585.1"/>
    <property type="molecule type" value="Genomic_DNA"/>
</dbReference>
<keyword evidence="5" id="KW-1185">Reference proteome</keyword>
<dbReference type="InterPro" id="IPR007822">
    <property type="entry name" value="LANC-like"/>
</dbReference>
<dbReference type="GO" id="GO:0046872">
    <property type="term" value="F:metal ion binding"/>
    <property type="evidence" value="ECO:0007669"/>
    <property type="project" value="UniProtKB-KW"/>
</dbReference>
<evidence type="ECO:0000256" key="3">
    <source>
        <dbReference type="PIRSR" id="PIRSR607822-1"/>
    </source>
</evidence>
<dbReference type="PRINTS" id="PR01950">
    <property type="entry name" value="LANCSUPER"/>
</dbReference>
<keyword evidence="3" id="KW-0479">Metal-binding</keyword>
<comment type="similarity">
    <text evidence="1">Belongs to the LanC-like protein family.</text>
</comment>
<dbReference type="SMART" id="SM01260">
    <property type="entry name" value="LANC_like"/>
    <property type="match status" value="1"/>
</dbReference>
<evidence type="ECO:0000313" key="4">
    <source>
        <dbReference type="EMBL" id="KAK8386585.1"/>
    </source>
</evidence>
<feature type="binding site" evidence="3">
    <location>
        <position position="375"/>
    </location>
    <ligand>
        <name>Zn(2+)</name>
        <dbReference type="ChEBI" id="CHEBI:29105"/>
    </ligand>
</feature>
<proteinExistence type="inferred from homology"/>
<dbReference type="InterPro" id="IPR012341">
    <property type="entry name" value="6hp_glycosidase-like_sf"/>
</dbReference>
<organism evidence="4 5">
    <name type="scientific">Scylla paramamosain</name>
    <name type="common">Mud crab</name>
    <dbReference type="NCBI Taxonomy" id="85552"/>
    <lineage>
        <taxon>Eukaryota</taxon>
        <taxon>Metazoa</taxon>
        <taxon>Ecdysozoa</taxon>
        <taxon>Arthropoda</taxon>
        <taxon>Crustacea</taxon>
        <taxon>Multicrustacea</taxon>
        <taxon>Malacostraca</taxon>
        <taxon>Eumalacostraca</taxon>
        <taxon>Eucarida</taxon>
        <taxon>Decapoda</taxon>
        <taxon>Pleocyemata</taxon>
        <taxon>Brachyura</taxon>
        <taxon>Eubrachyura</taxon>
        <taxon>Portunoidea</taxon>
        <taxon>Portunidae</taxon>
        <taxon>Portuninae</taxon>
        <taxon>Scylla</taxon>
    </lineage>
</organism>
<feature type="binding site" evidence="3">
    <location>
        <position position="376"/>
    </location>
    <ligand>
        <name>Zn(2+)</name>
        <dbReference type="ChEBI" id="CHEBI:29105"/>
    </ligand>
</feature>
<dbReference type="InterPro" id="IPR020464">
    <property type="entry name" value="LanC-like_prot_euk"/>
</dbReference>
<dbReference type="GO" id="GO:0005886">
    <property type="term" value="C:plasma membrane"/>
    <property type="evidence" value="ECO:0007669"/>
    <property type="project" value="TreeGrafter"/>
</dbReference>
<dbReference type="Pfam" id="PF05147">
    <property type="entry name" value="LANC_like"/>
    <property type="match status" value="1"/>
</dbReference>
<dbReference type="AlphaFoldDB" id="A0AAW0TGK8"/>
<keyword evidence="3" id="KW-0862">Zinc</keyword>
<dbReference type="GO" id="GO:0031179">
    <property type="term" value="P:peptide modification"/>
    <property type="evidence" value="ECO:0007669"/>
    <property type="project" value="InterPro"/>
</dbReference>
<sequence length="453" mass="50545">MKVLVFTLVTSLPPRPTTKPSPSTHPSPVLPLILLHTARCSMDATRRHFINQLPDYTGGDVTVKNPELLTRRVLDYVKDISTKWDKKARNCDGGLYVGLTGAVYTYERLAGVTQLAPERDRLLELARDLLPVINHHLSNHRLEVAAFILGNAGTYAVSAVVSKELGNMEESKAYLDKFTALAPILIPVDWLSCGGDEFLVGRAGYLAGVLWLRAKLGGKILEDEHLFAILDCMVESGQKYSKAHNSCVPLMYQYYETEYLGAAHGVSGILTMLLCFPEWLSRRPEFKLLIKKALDALVALQQPNGNFPASMDEVGVSRGRRRDELVHWCHGAPGFVYMLAKGYMVFEDKKYLDSALRCGEVTWEKGLLTKGPGICHGVAGSGYVFLTLYRLTQDPKHLHRAIQFYHFINTEEFKQARTPDNPYSLFEGVGGTVCFVADLLNPMKASFPLFDIF</sequence>
<dbReference type="PANTHER" id="PTHR12736">
    <property type="entry name" value="LANC-LIKE PROTEIN"/>
    <property type="match status" value="1"/>
</dbReference>
<evidence type="ECO:0000256" key="2">
    <source>
        <dbReference type="ARBA" id="ARBA00069999"/>
    </source>
</evidence>
<evidence type="ECO:0000313" key="5">
    <source>
        <dbReference type="Proteomes" id="UP001487740"/>
    </source>
</evidence>
<name>A0AAW0TGK8_SCYPA</name>
<feature type="binding site" evidence="3">
    <location>
        <position position="329"/>
    </location>
    <ligand>
        <name>Zn(2+)</name>
        <dbReference type="ChEBI" id="CHEBI:29105"/>
    </ligand>
</feature>
<dbReference type="Gene3D" id="1.50.10.10">
    <property type="match status" value="1"/>
</dbReference>